<feature type="domain" description="Jacalin-type lectin" evidence="1">
    <location>
        <begin position="14"/>
        <end position="99"/>
    </location>
</feature>
<dbReference type="Proteomes" id="UP000001307">
    <property type="component" value="Unassembled WGS sequence"/>
</dbReference>
<evidence type="ECO:0000313" key="3">
    <source>
        <dbReference type="Proteomes" id="UP000001307"/>
    </source>
</evidence>
<dbReference type="AlphaFoldDB" id="E4XBV6"/>
<organism evidence="2">
    <name type="scientific">Oikopleura dioica</name>
    <name type="common">Tunicate</name>
    <dbReference type="NCBI Taxonomy" id="34765"/>
    <lineage>
        <taxon>Eukaryota</taxon>
        <taxon>Metazoa</taxon>
        <taxon>Chordata</taxon>
        <taxon>Tunicata</taxon>
        <taxon>Appendicularia</taxon>
        <taxon>Copelata</taxon>
        <taxon>Oikopleuridae</taxon>
        <taxon>Oikopleura</taxon>
    </lineage>
</organism>
<evidence type="ECO:0000259" key="1">
    <source>
        <dbReference type="Pfam" id="PF01419"/>
    </source>
</evidence>
<accession>E4XBV6</accession>
<proteinExistence type="predicted"/>
<dbReference type="Gene3D" id="2.100.10.30">
    <property type="entry name" value="Jacalin-like lectin domain"/>
    <property type="match status" value="1"/>
</dbReference>
<evidence type="ECO:0000313" key="2">
    <source>
        <dbReference type="EMBL" id="CBY09081.1"/>
    </source>
</evidence>
<dbReference type="InterPro" id="IPR036404">
    <property type="entry name" value="Jacalin-like_lectin_dom_sf"/>
</dbReference>
<dbReference type="EMBL" id="FN653034">
    <property type="protein sequence ID" value="CBY09081.1"/>
    <property type="molecule type" value="Genomic_DNA"/>
</dbReference>
<dbReference type="OrthoDB" id="10283797at2759"/>
<name>E4XBV6_OIKDI</name>
<dbReference type="InParanoid" id="E4XBV6"/>
<reference evidence="2" key="1">
    <citation type="journal article" date="2010" name="Science">
        <title>Plasticity of animal genome architecture unmasked by rapid evolution of a pelagic tunicate.</title>
        <authorList>
            <person name="Denoeud F."/>
            <person name="Henriet S."/>
            <person name="Mungpakdee S."/>
            <person name="Aury J.M."/>
            <person name="Da Silva C."/>
            <person name="Brinkmann H."/>
            <person name="Mikhaleva J."/>
            <person name="Olsen L.C."/>
            <person name="Jubin C."/>
            <person name="Canestro C."/>
            <person name="Bouquet J.M."/>
            <person name="Danks G."/>
            <person name="Poulain J."/>
            <person name="Campsteijn C."/>
            <person name="Adamski M."/>
            <person name="Cross I."/>
            <person name="Yadetie F."/>
            <person name="Muffato M."/>
            <person name="Louis A."/>
            <person name="Butcher S."/>
            <person name="Tsagkogeorga G."/>
            <person name="Konrad A."/>
            <person name="Singh S."/>
            <person name="Jensen M.F."/>
            <person name="Cong E.H."/>
            <person name="Eikeseth-Otteraa H."/>
            <person name="Noel B."/>
            <person name="Anthouard V."/>
            <person name="Porcel B.M."/>
            <person name="Kachouri-Lafond R."/>
            <person name="Nishino A."/>
            <person name="Ugolini M."/>
            <person name="Chourrout P."/>
            <person name="Nishida H."/>
            <person name="Aasland R."/>
            <person name="Huzurbazar S."/>
            <person name="Westhof E."/>
            <person name="Delsuc F."/>
            <person name="Lehrach H."/>
            <person name="Reinhardt R."/>
            <person name="Weissenbach J."/>
            <person name="Roy S.W."/>
            <person name="Artiguenave F."/>
            <person name="Postlethwait J.H."/>
            <person name="Manak J.R."/>
            <person name="Thompson E.M."/>
            <person name="Jaillon O."/>
            <person name="Du Pasquier L."/>
            <person name="Boudinot P."/>
            <person name="Liberles D.A."/>
            <person name="Volff J.N."/>
            <person name="Philippe H."/>
            <person name="Lenhard B."/>
            <person name="Roest Crollius H."/>
            <person name="Wincker P."/>
            <person name="Chourrout D."/>
        </authorList>
    </citation>
    <scope>NUCLEOTIDE SEQUENCE [LARGE SCALE GENOMIC DNA]</scope>
</reference>
<keyword evidence="3" id="KW-1185">Reference proteome</keyword>
<dbReference type="SUPFAM" id="SSF51101">
    <property type="entry name" value="Mannose-binding lectins"/>
    <property type="match status" value="1"/>
</dbReference>
<gene>
    <name evidence="2" type="ORF">GSOID_T00006613001</name>
</gene>
<dbReference type="Pfam" id="PF01419">
    <property type="entry name" value="Jacalin"/>
    <property type="match status" value="1"/>
</dbReference>
<protein>
    <recommendedName>
        <fullName evidence="1">Jacalin-type lectin domain-containing protein</fullName>
    </recommendedName>
</protein>
<dbReference type="InterPro" id="IPR001229">
    <property type="entry name" value="Jacalin-like_lectin_dom"/>
</dbReference>
<sequence>MREFTINFHPNQQETVIVHAGWVVDGVKLGNMKNPGPKQSIGGNGGDRREFHLRPKEAIGRVWGTRVMFNGEKVIGQLTFQTTNGTVHGPFGTNGNPQGIPSSIIESFDFCSSPGQAMTAEVGSRAGPGLKKITGKCSNKSILAMNFHFQE</sequence>